<reference evidence="3" key="1">
    <citation type="submission" date="2015-06" db="EMBL/GenBank/DDBJ databases">
        <authorList>
            <person name="Hoefler B.C."/>
            <person name="Straight P.D."/>
        </authorList>
    </citation>
    <scope>NUCLEOTIDE SEQUENCE</scope>
</reference>
<dbReference type="PANTHER" id="PTHR21261:SF8">
    <property type="entry name" value="BEATEN PATH IA, ISOFORM B-RELATED"/>
    <property type="match status" value="1"/>
</dbReference>
<gene>
    <name evidence="3" type="ORF">c4_g1_i2</name>
</gene>
<dbReference type="InterPro" id="IPR007110">
    <property type="entry name" value="Ig-like_dom"/>
</dbReference>
<dbReference type="PROSITE" id="PS50835">
    <property type="entry name" value="IG_LIKE"/>
    <property type="match status" value="1"/>
</dbReference>
<dbReference type="EMBL" id="GDHF01027132">
    <property type="protein sequence ID" value="JAI25182.1"/>
    <property type="molecule type" value="Transcribed_RNA"/>
</dbReference>
<evidence type="ECO:0000259" key="2">
    <source>
        <dbReference type="PROSITE" id="PS50835"/>
    </source>
</evidence>
<name>A0A0K8UES7_BACLA</name>
<proteinExistence type="predicted"/>
<dbReference type="OrthoDB" id="6419989at2759"/>
<dbReference type="InterPro" id="IPR036179">
    <property type="entry name" value="Ig-like_dom_sf"/>
</dbReference>
<dbReference type="Gene3D" id="2.60.40.10">
    <property type="entry name" value="Immunoglobulins"/>
    <property type="match status" value="2"/>
</dbReference>
<feature type="region of interest" description="Disordered" evidence="1">
    <location>
        <begin position="636"/>
        <end position="659"/>
    </location>
</feature>
<evidence type="ECO:0000313" key="3">
    <source>
        <dbReference type="EMBL" id="JAI25182.1"/>
    </source>
</evidence>
<dbReference type="FunFam" id="2.60.40.10:FF:000437">
    <property type="entry name" value="Beat-IIIc, isoform A"/>
    <property type="match status" value="1"/>
</dbReference>
<evidence type="ECO:0000256" key="1">
    <source>
        <dbReference type="SAM" id="MobiDB-lite"/>
    </source>
</evidence>
<dbReference type="GO" id="GO:0008045">
    <property type="term" value="P:motor neuron axon guidance"/>
    <property type="evidence" value="ECO:0007669"/>
    <property type="project" value="TreeGrafter"/>
</dbReference>
<protein>
    <recommendedName>
        <fullName evidence="2">Ig-like domain-containing protein</fullName>
    </recommendedName>
</protein>
<dbReference type="SUPFAM" id="SSF48726">
    <property type="entry name" value="Immunoglobulin"/>
    <property type="match status" value="1"/>
</dbReference>
<sequence>MPARLLTTAAHKAQHSFATHKPLNWHKDRASGMLTYCARKASAIYAGETWLRWCLVLTCLLIVPDFIAGLKDVSVTIPQAVKRGSNALLICNYDMENDTLYSIKWYKGRREFYRYTPKENPAMKVFPMAAGLNVERNLSNQSHVVLLAVPLNISGKFTCEISVEAPTFQTAMVSSELEVVELPEEQAIVTGIQPRYRIGDLVDGNCSIKYSKPAANLTWTINGGPVPLHSIKSYQIERFEESNLESVVCALNFMVTTSHFVKGQMRLKCTASIFDIFKEEIESVIEEDRPRIMASGRSYDMHNNYPYEQHGSGDGFEDHNESFLTYSAADITSSATTVHGTAASIYAKALKMHWKRLWTGLKAAAAAIQATSSLRSAPPVELELAHRYVKRISEASDDDEKESAPAAAVKNFARFSATTIDTECVAYIFIAICTSVFLCALTRHFISCQRNQRKSSEVSRAVTTPRTTASMVAAPVADFTATVLPSKVVISATTTTIARRVVNDGAASILAVKRTLKGRKSFHNCVGKNLKSLSVRLAGLPRTLCPMFMQWAKVAANPLQKLANQQQLQQQQRQQKSTSILRNQARTQRHATQQLSVTVAGRSPSTPLPATVAALTFDTPGVSAAMHAAIASCSNTSRCSGGDGDGDDNGGSNQAIGNFTKDTSKDQTLLMMIAQRFDCQHVDDLVALSHSALSKRQEQQQQQQQQQQPLLLGAIKDGKVLSKAKVLLTNWQESGVTPRPCCGHC</sequence>
<dbReference type="InterPro" id="IPR013783">
    <property type="entry name" value="Ig-like_fold"/>
</dbReference>
<accession>A0A0K8UES7</accession>
<feature type="compositionally biased region" description="Polar residues" evidence="1">
    <location>
        <begin position="576"/>
        <end position="597"/>
    </location>
</feature>
<dbReference type="PANTHER" id="PTHR21261">
    <property type="entry name" value="BEAT PROTEIN"/>
    <property type="match status" value="1"/>
</dbReference>
<dbReference type="AlphaFoldDB" id="A0A0K8UES7"/>
<feature type="region of interest" description="Disordered" evidence="1">
    <location>
        <begin position="567"/>
        <end position="604"/>
    </location>
</feature>
<organism evidence="3">
    <name type="scientific">Bactrocera latifrons</name>
    <name type="common">Malaysian fruit fly</name>
    <name type="synonym">Chaetodacus latifrons</name>
    <dbReference type="NCBI Taxonomy" id="174628"/>
    <lineage>
        <taxon>Eukaryota</taxon>
        <taxon>Metazoa</taxon>
        <taxon>Ecdysozoa</taxon>
        <taxon>Arthropoda</taxon>
        <taxon>Hexapoda</taxon>
        <taxon>Insecta</taxon>
        <taxon>Pterygota</taxon>
        <taxon>Neoptera</taxon>
        <taxon>Endopterygota</taxon>
        <taxon>Diptera</taxon>
        <taxon>Brachycera</taxon>
        <taxon>Muscomorpha</taxon>
        <taxon>Tephritoidea</taxon>
        <taxon>Tephritidae</taxon>
        <taxon>Bactrocera</taxon>
        <taxon>Bactrocera</taxon>
    </lineage>
</organism>
<feature type="domain" description="Ig-like" evidence="2">
    <location>
        <begin position="64"/>
        <end position="174"/>
    </location>
</feature>